<organism evidence="3 4">
    <name type="scientific">Aureococcus anophagefferens</name>
    <name type="common">Harmful bloom alga</name>
    <dbReference type="NCBI Taxonomy" id="44056"/>
    <lineage>
        <taxon>Eukaryota</taxon>
        <taxon>Sar</taxon>
        <taxon>Stramenopiles</taxon>
        <taxon>Ochrophyta</taxon>
        <taxon>Pelagophyceae</taxon>
        <taxon>Pelagomonadales</taxon>
        <taxon>Pelagomonadaceae</taxon>
        <taxon>Aureococcus</taxon>
    </lineage>
</organism>
<feature type="compositionally biased region" description="Pro residues" evidence="2">
    <location>
        <begin position="477"/>
        <end position="487"/>
    </location>
</feature>
<dbReference type="Gene3D" id="3.40.50.2060">
    <property type="match status" value="1"/>
</dbReference>
<dbReference type="InterPro" id="IPR027482">
    <property type="entry name" value="Sec1-like_dom2"/>
</dbReference>
<feature type="compositionally biased region" description="Basic residues" evidence="2">
    <location>
        <begin position="463"/>
        <end position="472"/>
    </location>
</feature>
<feature type="region of interest" description="Disordered" evidence="2">
    <location>
        <begin position="438"/>
        <end position="533"/>
    </location>
</feature>
<evidence type="ECO:0000313" key="3">
    <source>
        <dbReference type="EMBL" id="KAK7249481.1"/>
    </source>
</evidence>
<dbReference type="InterPro" id="IPR043127">
    <property type="entry name" value="Sec-1-like_dom3a"/>
</dbReference>
<dbReference type="Gene3D" id="1.25.40.60">
    <property type="match status" value="1"/>
</dbReference>
<dbReference type="SUPFAM" id="SSF56815">
    <property type="entry name" value="Sec1/munc18-like (SM) proteins"/>
    <property type="match status" value="1"/>
</dbReference>
<dbReference type="Gene3D" id="3.90.830.10">
    <property type="entry name" value="Syntaxin Binding Protein 1, Chain A, domain 2"/>
    <property type="match status" value="1"/>
</dbReference>
<evidence type="ECO:0000313" key="4">
    <source>
        <dbReference type="Proteomes" id="UP001363151"/>
    </source>
</evidence>
<keyword evidence="4" id="KW-1185">Reference proteome</keyword>
<dbReference type="InterPro" id="IPR036045">
    <property type="entry name" value="Sec1-like_sf"/>
</dbReference>
<dbReference type="PANTHER" id="PTHR11679">
    <property type="entry name" value="VESICLE PROTEIN SORTING-ASSOCIATED"/>
    <property type="match status" value="1"/>
</dbReference>
<sequence>MAAPMNVMAAVRSYVDKIVGDPNCPGMKVLLLDEWTTKTVAMVYSQTEILDRDVYLVERLDQAQNHEVMKHLKACVFVRPTPANFAVLTQEVRRAKFSEYHVFFSNVVPGDALKALAEADENEVVRQVQEYYADFVPVNAELFSLNQRQSLRLSTELRDARAPASFHQDMFARNVNGLLSALLSLKLQPSVIRYAGASRVAKAVAAECASQIAADGIFHFASGKRGKHRGRKRWTYQAMVHELLGLNSNRVKLKGAPGVKDKDLEEVVLSATDDAFYAENKFANFGDLGMAVKDLLDDYQRQTKMNENISSIEDMQSFMERYPAFRSKSLNVTKHVALIGELSRLVDVYKLMDVSQLEQDVACNDDKSAQWREVLAKLNDAAVKAPDKLRLAMLYALRYESAQASTTDRLKLSLEENRVNPDKVALLDALLAYGGKRARGPGLFDSNKSAAPRPRVLETPQARARRRGRATPRRAAAPPPPPPPPPPRRPRRAAPAAPPPPPPRRPRARASRRAAARPVCFPGLRPPPDDRRADAGLLAKFSKQVKSSLEGIENVYAQHVPLLMETLDAVAKGKLNAQHYPAATTATPLQGAKHDQVIVYIVGGVTYEEATKVAELNAANAGVSVVLGGSFVHNSGTFLEDLDDAFGGRR</sequence>
<dbReference type="Pfam" id="PF00995">
    <property type="entry name" value="Sec1"/>
    <property type="match status" value="2"/>
</dbReference>
<dbReference type="InterPro" id="IPR043154">
    <property type="entry name" value="Sec-1-like_dom1"/>
</dbReference>
<evidence type="ECO:0000256" key="1">
    <source>
        <dbReference type="ARBA" id="ARBA00009884"/>
    </source>
</evidence>
<reference evidence="3 4" key="1">
    <citation type="submission" date="2024-03" db="EMBL/GenBank/DDBJ databases">
        <title>Aureococcus anophagefferens CCMP1851 and Kratosvirus quantuckense: Draft genome of a second virus-susceptible host strain in the model system.</title>
        <authorList>
            <person name="Chase E."/>
            <person name="Truchon A.R."/>
            <person name="Schepens W."/>
            <person name="Wilhelm S.W."/>
        </authorList>
    </citation>
    <scope>NUCLEOTIDE SEQUENCE [LARGE SCALE GENOMIC DNA]</scope>
    <source>
        <strain evidence="3 4">CCMP1851</strain>
    </source>
</reference>
<comment type="similarity">
    <text evidence="1">Belongs to the STXBP/unc-18/SEC1 family.</text>
</comment>
<comment type="caution">
    <text evidence="3">The sequence shown here is derived from an EMBL/GenBank/DDBJ whole genome shotgun (WGS) entry which is preliminary data.</text>
</comment>
<gene>
    <name evidence="3" type="primary">VPS45</name>
    <name evidence="3" type="ORF">SO694_00049243</name>
</gene>
<dbReference type="Proteomes" id="UP001363151">
    <property type="component" value="Unassembled WGS sequence"/>
</dbReference>
<dbReference type="InterPro" id="IPR001619">
    <property type="entry name" value="Sec1-like"/>
</dbReference>
<proteinExistence type="inferred from homology"/>
<feature type="compositionally biased region" description="Basic residues" evidence="2">
    <location>
        <begin position="504"/>
        <end position="515"/>
    </location>
</feature>
<dbReference type="EMBL" id="JBBJCI010000078">
    <property type="protein sequence ID" value="KAK7249481.1"/>
    <property type="molecule type" value="Genomic_DNA"/>
</dbReference>
<protein>
    <submittedName>
        <fullName evidence="3">Vesicle docking protein</fullName>
    </submittedName>
</protein>
<accession>A0ABR1G8J9</accession>
<dbReference type="Gene3D" id="3.40.50.1910">
    <property type="match status" value="1"/>
</dbReference>
<name>A0ABR1G8J9_AURAN</name>
<dbReference type="PIRSF" id="PIRSF005715">
    <property type="entry name" value="VPS45_Sec1"/>
    <property type="match status" value="1"/>
</dbReference>
<evidence type="ECO:0000256" key="2">
    <source>
        <dbReference type="SAM" id="MobiDB-lite"/>
    </source>
</evidence>